<dbReference type="Pfam" id="PF13672">
    <property type="entry name" value="PP2C_2"/>
    <property type="match status" value="1"/>
</dbReference>
<dbReference type="InterPro" id="IPR001932">
    <property type="entry name" value="PPM-type_phosphatase-like_dom"/>
</dbReference>
<protein>
    <submittedName>
        <fullName evidence="2">Protein phosphatase</fullName>
    </submittedName>
</protein>
<accession>A0A498CFX2</accession>
<feature type="domain" description="PPM-type phosphatase" evidence="1">
    <location>
        <begin position="2"/>
        <end position="217"/>
    </location>
</feature>
<reference evidence="2 3" key="1">
    <citation type="submission" date="2018-10" db="EMBL/GenBank/DDBJ databases">
        <title>Genomic Encyclopedia of Type Strains, Phase IV (KMG-IV): sequencing the most valuable type-strain genomes for metagenomic binning, comparative biology and taxonomic classification.</title>
        <authorList>
            <person name="Goeker M."/>
        </authorList>
    </citation>
    <scope>NUCLEOTIDE SEQUENCE [LARGE SCALE GENOMIC DNA]</scope>
    <source>
        <strain evidence="2 3">DSM 12769</strain>
    </source>
</reference>
<proteinExistence type="predicted"/>
<dbReference type="Gene3D" id="3.60.40.10">
    <property type="entry name" value="PPM-type phosphatase domain"/>
    <property type="match status" value="1"/>
</dbReference>
<dbReference type="RefSeq" id="WP_121441649.1">
    <property type="nucleotide sequence ID" value="NZ_RCDA01000001.1"/>
</dbReference>
<dbReference type="InterPro" id="IPR036457">
    <property type="entry name" value="PPM-type-like_dom_sf"/>
</dbReference>
<dbReference type="PROSITE" id="PS51746">
    <property type="entry name" value="PPM_2"/>
    <property type="match status" value="1"/>
</dbReference>
<organism evidence="2 3">
    <name type="scientific">Alkalispirillum mobile</name>
    <dbReference type="NCBI Taxonomy" id="85925"/>
    <lineage>
        <taxon>Bacteria</taxon>
        <taxon>Pseudomonadati</taxon>
        <taxon>Pseudomonadota</taxon>
        <taxon>Gammaproteobacteria</taxon>
        <taxon>Chromatiales</taxon>
        <taxon>Ectothiorhodospiraceae</taxon>
        <taxon>Alkalispirillum</taxon>
    </lineage>
</organism>
<evidence type="ECO:0000313" key="2">
    <source>
        <dbReference type="EMBL" id="RLK51228.1"/>
    </source>
</evidence>
<evidence type="ECO:0000259" key="1">
    <source>
        <dbReference type="PROSITE" id="PS51746"/>
    </source>
</evidence>
<comment type="caution">
    <text evidence="2">The sequence shown here is derived from an EMBL/GenBank/DDBJ whole genome shotgun (WGS) entry which is preliminary data.</text>
</comment>
<dbReference type="AlphaFoldDB" id="A0A498CFX2"/>
<keyword evidence="3" id="KW-1185">Reference proteome</keyword>
<name>A0A498CFX2_9GAMM</name>
<sequence length="218" mass="22890">MQAGGFTEPGPGRSHNEDHFGYDLPAGVAVLADGASNRPHGEVAAGLAVDTILAITRNHHGADHTWLESGGEPRKLAQLANQALLAHTERNRRHRGMGSTLALLTVAPASVSLALVGDSPVYRLRDGELLCLGSGRGAYEALGERPRVRPELHDLDRASGDLFLLCSDGVSSAVDSATLKTLLQGAADDLTDTARHIVMQAREAGGEGDASALLVRLR</sequence>
<evidence type="ECO:0000313" key="3">
    <source>
        <dbReference type="Proteomes" id="UP000275461"/>
    </source>
</evidence>
<dbReference type="EMBL" id="RCDA01000001">
    <property type="protein sequence ID" value="RLK51228.1"/>
    <property type="molecule type" value="Genomic_DNA"/>
</dbReference>
<dbReference type="SUPFAM" id="SSF81606">
    <property type="entry name" value="PP2C-like"/>
    <property type="match status" value="1"/>
</dbReference>
<dbReference type="Proteomes" id="UP000275461">
    <property type="component" value="Unassembled WGS sequence"/>
</dbReference>
<dbReference type="SMART" id="SM00331">
    <property type="entry name" value="PP2C_SIG"/>
    <property type="match status" value="1"/>
</dbReference>
<gene>
    <name evidence="2" type="ORF">DFR31_1150</name>
</gene>
<dbReference type="OrthoDB" id="9801841at2"/>